<dbReference type="UniPathway" id="UPA00378"/>
<evidence type="ECO:0000256" key="4">
    <source>
        <dbReference type="ARBA" id="ARBA00012671"/>
    </source>
</evidence>
<evidence type="ECO:0000256" key="10">
    <source>
        <dbReference type="ARBA" id="ARBA00023034"/>
    </source>
</evidence>
<dbReference type="EMBL" id="GEEE01009395">
    <property type="protein sequence ID" value="JAP53830.1"/>
    <property type="molecule type" value="Transcribed_RNA"/>
</dbReference>
<dbReference type="GO" id="GO:0000139">
    <property type="term" value="C:Golgi membrane"/>
    <property type="evidence" value="ECO:0007669"/>
    <property type="project" value="UniProtKB-SubCell"/>
</dbReference>
<reference evidence="15" key="1">
    <citation type="submission" date="2016-01" db="EMBL/GenBank/DDBJ databases">
        <title>Reference transcriptome for the parasite Schistocephalus solidus: insights into the molecular evolution of parasitism.</title>
        <authorList>
            <person name="Hebert F.O."/>
            <person name="Grambauer S."/>
            <person name="Barber I."/>
            <person name="Landry C.R."/>
            <person name="Aubin-Horth N."/>
        </authorList>
    </citation>
    <scope>NUCLEOTIDE SEQUENCE</scope>
</reference>
<dbReference type="PANTHER" id="PTHR15075">
    <property type="entry name" value="ALPHA-MANNOSIDE BETA-1,6-N-ACETYLGLUCOSAMINYLTRANSFERASE"/>
    <property type="match status" value="1"/>
</dbReference>
<evidence type="ECO:0000256" key="3">
    <source>
        <dbReference type="ARBA" id="ARBA00007477"/>
    </source>
</evidence>
<comment type="pathway">
    <text evidence="2">Protein modification; protein glycosylation.</text>
</comment>
<evidence type="ECO:0000256" key="12">
    <source>
        <dbReference type="ARBA" id="ARBA00023180"/>
    </source>
</evidence>
<sequence length="522" mass="58227">MGFLHLPGFDSGLSTGGPQGEYVQWTDLISALFILGHELTIAMTPSDLNSVYGLGNPTKRECVTADRTFDRVFTDITGYRHITQTLSKFSRKQPICSFHILDSFGTHAKFNTPAYEPSPGSSSYFAKMPPSPWSGLSLNLKQFYTMFPHTPDNSFMGFVVEQGSKTMGNLTELSRKPIALLYAKKYYMLQPTEVVKLITILTEYFEVHATVADARSALPRTIINHGLLAGTAYMNILRSSKIFVGVGFPYEGPAPLEAIANGVIFVNPSFNPPKSRYNTDFFSSKPTSRGLTSQHPYIENFIGEPYSYTVDIRNETAVRELFLRLQNHPKPLEYVPFELTTAGMMERLRAYLTHQNFCPELPPPLHFTPNSIADVNINVASITEFQQVDIAPIRPAARWPPIHSSLTILLGKPGASCSATCHAHRSHSNASSRFICCSEHFKTFNDHVSLRRLNLPCRRIFMRSHLAVPALSTSGQACYLQANDLLFDCEAPGELSVNLTVRRICPCRDALPGQWALCRNCL</sequence>
<dbReference type="GO" id="GO:0006487">
    <property type="term" value="P:protein N-linked glycosylation"/>
    <property type="evidence" value="ECO:0007669"/>
    <property type="project" value="TreeGrafter"/>
</dbReference>
<proteinExistence type="inferred from homology"/>
<feature type="domain" description="Glycosyltransferase family 18 catalytic" evidence="14">
    <location>
        <begin position="14"/>
        <end position="507"/>
    </location>
</feature>
<evidence type="ECO:0000256" key="13">
    <source>
        <dbReference type="ARBA" id="ARBA00048243"/>
    </source>
</evidence>
<keyword evidence="6" id="KW-0808">Transferase</keyword>
<name>A0A0X3PRP6_SCHSO</name>
<evidence type="ECO:0000256" key="1">
    <source>
        <dbReference type="ARBA" id="ARBA00004323"/>
    </source>
</evidence>
<gene>
    <name evidence="15" type="ORF">TR88675</name>
</gene>
<evidence type="ECO:0000256" key="8">
    <source>
        <dbReference type="ARBA" id="ARBA00022968"/>
    </source>
</evidence>
<keyword evidence="5" id="KW-0328">Glycosyltransferase</keyword>
<accession>A0A0X3PRP6</accession>
<dbReference type="PANTHER" id="PTHR15075:SF2">
    <property type="entry name" value="ALPHA-1,6-MANNOSYLGLYCOPROTEIN 6-BETA-N-ACETYLGLUCOSAMINYLTRANSFERASE"/>
    <property type="match status" value="1"/>
</dbReference>
<dbReference type="GO" id="GO:0030144">
    <property type="term" value="F:alpha-1,6-mannosylglycoprotein 6-beta-N-acetylglucosaminyltransferase activity"/>
    <property type="evidence" value="ECO:0007669"/>
    <property type="project" value="UniProtKB-EC"/>
</dbReference>
<keyword evidence="8" id="KW-0735">Signal-anchor</keyword>
<comment type="catalytic activity">
    <reaction evidence="13">
        <text>N(4)-{beta-D-GlcNAc-(1-&gt;2)-[beta-D-GlcNAc-(1-&gt;4)]-alpha-D-Man-(1-&gt;3)-[beta-D-GlcNAc-(1-&gt;2)-alpha-D-Man-(1-&gt;6)]-beta-D-Man-(1-&gt;4)-beta-D-GlcNAc-(1-&gt;4)-beta-D-GlcNAc}-L-asparaginyl-[protein] + UDP-N-acetyl-alpha-D-glucosamine = N(4)-{beta-D-GlcNAc-(1-&gt;2)-[beta-D-GlcNAc-(1-&gt;4)]-alpha-D-Man-(1-&gt;3)-[beta-D-GlcNAc-(1-&gt;2)-[beta-D-GlcNAc-(1-&gt;6)]-alpha-D-Man-(1-&gt;6)]-beta-D-Man-(1-&gt;4)-beta-D-GlcNAc-(1-&gt;4)-beta-D-GlcNAc}-L-asparaginyl-[protein] + UDP + H(+)</text>
        <dbReference type="Rhea" id="RHEA:16921"/>
        <dbReference type="Rhea" id="RHEA-COMP:14374"/>
        <dbReference type="Rhea" id="RHEA-COMP:14377"/>
        <dbReference type="ChEBI" id="CHEBI:15378"/>
        <dbReference type="ChEBI" id="CHEBI:57705"/>
        <dbReference type="ChEBI" id="CHEBI:58223"/>
        <dbReference type="ChEBI" id="CHEBI:139507"/>
        <dbReference type="ChEBI" id="CHEBI:139510"/>
        <dbReference type="EC" id="2.4.1.155"/>
    </reaction>
</comment>
<evidence type="ECO:0000256" key="6">
    <source>
        <dbReference type="ARBA" id="ARBA00022679"/>
    </source>
</evidence>
<dbReference type="InterPro" id="IPR052105">
    <property type="entry name" value="MGAT5_Glycosyltransferase"/>
</dbReference>
<protein>
    <recommendedName>
        <fullName evidence="4">alpha-1,6-mannosyl-glycoprotein 6-beta-N-acetylglucosaminyltransferase</fullName>
        <ecNumber evidence="4">2.4.1.155</ecNumber>
    </recommendedName>
</protein>
<evidence type="ECO:0000256" key="5">
    <source>
        <dbReference type="ARBA" id="ARBA00022676"/>
    </source>
</evidence>
<keyword evidence="12" id="KW-0325">Glycoprotein</keyword>
<dbReference type="AlphaFoldDB" id="A0A0X3PRP6"/>
<keyword evidence="9" id="KW-1133">Transmembrane helix</keyword>
<dbReference type="EC" id="2.4.1.155" evidence="4"/>
<dbReference type="InterPro" id="IPR026116">
    <property type="entry name" value="GT18_cat"/>
</dbReference>
<evidence type="ECO:0000256" key="2">
    <source>
        <dbReference type="ARBA" id="ARBA00004922"/>
    </source>
</evidence>
<comment type="subcellular location">
    <subcellularLocation>
        <location evidence="1">Golgi apparatus membrane</location>
        <topology evidence="1">Single-pass type II membrane protein</topology>
    </subcellularLocation>
</comment>
<keyword evidence="11" id="KW-0472">Membrane</keyword>
<evidence type="ECO:0000256" key="7">
    <source>
        <dbReference type="ARBA" id="ARBA00022692"/>
    </source>
</evidence>
<comment type="similarity">
    <text evidence="3">Belongs to the glycosyltransferase 18 family.</text>
</comment>
<evidence type="ECO:0000259" key="14">
    <source>
        <dbReference type="Pfam" id="PF15024"/>
    </source>
</evidence>
<evidence type="ECO:0000313" key="15">
    <source>
        <dbReference type="EMBL" id="JAP53830.1"/>
    </source>
</evidence>
<organism evidence="15">
    <name type="scientific">Schistocephalus solidus</name>
    <name type="common">Tapeworm</name>
    <dbReference type="NCBI Taxonomy" id="70667"/>
    <lineage>
        <taxon>Eukaryota</taxon>
        <taxon>Metazoa</taxon>
        <taxon>Spiralia</taxon>
        <taxon>Lophotrochozoa</taxon>
        <taxon>Platyhelminthes</taxon>
        <taxon>Cestoda</taxon>
        <taxon>Eucestoda</taxon>
        <taxon>Diphyllobothriidea</taxon>
        <taxon>Diphyllobothriidae</taxon>
        <taxon>Schistocephalus</taxon>
    </lineage>
</organism>
<keyword evidence="10" id="KW-0333">Golgi apparatus</keyword>
<keyword evidence="7" id="KW-0812">Transmembrane</keyword>
<evidence type="ECO:0000256" key="9">
    <source>
        <dbReference type="ARBA" id="ARBA00022989"/>
    </source>
</evidence>
<evidence type="ECO:0000256" key="11">
    <source>
        <dbReference type="ARBA" id="ARBA00023136"/>
    </source>
</evidence>
<dbReference type="Pfam" id="PF15024">
    <property type="entry name" value="Glyco_transf_18"/>
    <property type="match status" value="1"/>
</dbReference>